<dbReference type="GO" id="GO:0032259">
    <property type="term" value="P:methylation"/>
    <property type="evidence" value="ECO:0007669"/>
    <property type="project" value="UniProtKB-KW"/>
</dbReference>
<name>A0A1H1U3T2_9PSED</name>
<keyword evidence="2" id="KW-0489">Methyltransferase</keyword>
<keyword evidence="3" id="KW-1185">Reference proteome</keyword>
<dbReference type="AlphaFoldDB" id="A0A1H1U3T2"/>
<organism evidence="2 3">
    <name type="scientific">Pseudomonas oryzae</name>
    <dbReference type="NCBI Taxonomy" id="1392877"/>
    <lineage>
        <taxon>Bacteria</taxon>
        <taxon>Pseudomonadati</taxon>
        <taxon>Pseudomonadota</taxon>
        <taxon>Gammaproteobacteria</taxon>
        <taxon>Pseudomonadales</taxon>
        <taxon>Pseudomonadaceae</taxon>
        <taxon>Pseudomonas</taxon>
    </lineage>
</organism>
<proteinExistence type="predicted"/>
<dbReference type="InterPro" id="IPR038071">
    <property type="entry name" value="UROD/MetE-like_sf"/>
</dbReference>
<evidence type="ECO:0000313" key="3">
    <source>
        <dbReference type="Proteomes" id="UP000243359"/>
    </source>
</evidence>
<dbReference type="OrthoDB" id="244285at2"/>
<sequence length="358" mass="39732">MALAHNLGFPHIGRDRELKTALEAYWQGELDEAGLRAVGRQLRAAHWRLQQDAGIELLPVGDFAWCDPVLNHSLLFGVVPERCRTADGRVTLDSQFAMARGAQAQEMARRFDTDEHYLVPAFSADQQFRLSWEQLFEEVEEARALGHAVKPVLLGPLTYLWLGKAEGEAFDKLELLERLLPVYGEVLGRLAGLSVDWVQIDEPILGLDLPQAWRTAFERAYNLLQAPRPQKLLSTCYAGLDGNLGLAANLPVAGLHVDLVRAPEQFPAILDRLPAYKVLSLGVVDGHDGWRSDLERALAVLREAQERVGERLWVAPSCALSPSPEGADGEHRLARAVRRCQEVAQLADALNQRQVQAA</sequence>
<dbReference type="PANTHER" id="PTHR30519">
    <property type="entry name" value="5-METHYLTETRAHYDROPTEROYLTRIGLUTAMATE--HOMOCYSTEINE METHYLTRANSFERASE"/>
    <property type="match status" value="1"/>
</dbReference>
<dbReference type="GO" id="GO:0008652">
    <property type="term" value="P:amino acid biosynthetic process"/>
    <property type="evidence" value="ECO:0007669"/>
    <property type="project" value="InterPro"/>
</dbReference>
<dbReference type="Proteomes" id="UP000243359">
    <property type="component" value="Chromosome I"/>
</dbReference>
<accession>A0A1H1U3T2</accession>
<dbReference type="STRING" id="1392877.SAMN05216221_2337"/>
<dbReference type="InterPro" id="IPR013215">
    <property type="entry name" value="Cbl-indep_Met_Synth_N"/>
</dbReference>
<dbReference type="CDD" id="cd03312">
    <property type="entry name" value="CIMS_N_terminal_like"/>
    <property type="match status" value="1"/>
</dbReference>
<feature type="domain" description="Cobalamin-independent methionine synthase MetE N-terminal" evidence="1">
    <location>
        <begin position="4"/>
        <end position="307"/>
    </location>
</feature>
<evidence type="ECO:0000313" key="2">
    <source>
        <dbReference type="EMBL" id="SDS66991.1"/>
    </source>
</evidence>
<dbReference type="Gene3D" id="3.20.20.210">
    <property type="match status" value="1"/>
</dbReference>
<dbReference type="EMBL" id="LT629751">
    <property type="protein sequence ID" value="SDS66991.1"/>
    <property type="molecule type" value="Genomic_DNA"/>
</dbReference>
<evidence type="ECO:0000259" key="1">
    <source>
        <dbReference type="Pfam" id="PF08267"/>
    </source>
</evidence>
<keyword evidence="2" id="KW-0808">Transferase</keyword>
<protein>
    <submittedName>
        <fullName evidence="2">5-methyltetrahydropteroyltriglutamate--homocysteine methyltransferase</fullName>
    </submittedName>
</protein>
<dbReference type="GO" id="GO:0003871">
    <property type="term" value="F:5-methyltetrahydropteroyltriglutamate-homocysteine S-methyltransferase activity"/>
    <property type="evidence" value="ECO:0007669"/>
    <property type="project" value="InterPro"/>
</dbReference>
<reference evidence="3" key="1">
    <citation type="submission" date="2016-10" db="EMBL/GenBank/DDBJ databases">
        <authorList>
            <person name="Varghese N."/>
            <person name="Submissions S."/>
        </authorList>
    </citation>
    <scope>NUCLEOTIDE SEQUENCE [LARGE SCALE GENOMIC DNA]</scope>
    <source>
        <strain evidence="3">KCTC 32247</strain>
    </source>
</reference>
<dbReference type="GO" id="GO:0008270">
    <property type="term" value="F:zinc ion binding"/>
    <property type="evidence" value="ECO:0007669"/>
    <property type="project" value="InterPro"/>
</dbReference>
<gene>
    <name evidence="2" type="ORF">SAMN05216221_2337</name>
</gene>
<dbReference type="Pfam" id="PF08267">
    <property type="entry name" value="Meth_synt_1"/>
    <property type="match status" value="1"/>
</dbReference>
<dbReference type="SUPFAM" id="SSF51726">
    <property type="entry name" value="UROD/MetE-like"/>
    <property type="match status" value="1"/>
</dbReference>